<dbReference type="SUPFAM" id="SSF55486">
    <property type="entry name" value="Metalloproteases ('zincins'), catalytic domain"/>
    <property type="match status" value="1"/>
</dbReference>
<evidence type="ECO:0000313" key="5">
    <source>
        <dbReference type="Proteomes" id="UP000006755"/>
    </source>
</evidence>
<dbReference type="Gene3D" id="2.60.40.3440">
    <property type="match status" value="1"/>
</dbReference>
<feature type="region of interest" description="Disordered" evidence="1">
    <location>
        <begin position="915"/>
        <end position="937"/>
    </location>
</feature>
<accession>K2IZI6</accession>
<keyword evidence="2" id="KW-0732">Signal</keyword>
<dbReference type="AlphaFoldDB" id="K2IZI6"/>
<evidence type="ECO:0000256" key="2">
    <source>
        <dbReference type="SAM" id="SignalP"/>
    </source>
</evidence>
<proteinExistence type="predicted"/>
<dbReference type="Pfam" id="PF05548">
    <property type="entry name" value="Peptidase_M11"/>
    <property type="match status" value="1"/>
</dbReference>
<gene>
    <name evidence="4" type="ORF">B3C1_05887</name>
</gene>
<dbReference type="PANTHER" id="PTHR34720:SF9">
    <property type="entry name" value="BLR4714 PROTEIN"/>
    <property type="match status" value="1"/>
</dbReference>
<evidence type="ECO:0000256" key="1">
    <source>
        <dbReference type="SAM" id="MobiDB-lite"/>
    </source>
</evidence>
<dbReference type="InterPro" id="IPR013783">
    <property type="entry name" value="Ig-like_fold"/>
</dbReference>
<feature type="signal peptide" evidence="2">
    <location>
        <begin position="1"/>
        <end position="28"/>
    </location>
</feature>
<protein>
    <submittedName>
        <fullName evidence="4">Peptidase M11 gametolysin</fullName>
    </submittedName>
</protein>
<organism evidence="4 5">
    <name type="scientific">Gallaecimonas xiamenensis 3-C-1</name>
    <dbReference type="NCBI Taxonomy" id="745411"/>
    <lineage>
        <taxon>Bacteria</taxon>
        <taxon>Pseudomonadati</taxon>
        <taxon>Pseudomonadota</taxon>
        <taxon>Gammaproteobacteria</taxon>
        <taxon>Enterobacterales</taxon>
        <taxon>Gallaecimonadaceae</taxon>
        <taxon>Gallaecimonas</taxon>
    </lineage>
</organism>
<dbReference type="RefSeq" id="WP_008483556.1">
    <property type="nucleotide sequence ID" value="NZ_AMRI01000006.1"/>
</dbReference>
<feature type="chain" id="PRO_5003861625" evidence="2">
    <location>
        <begin position="29"/>
        <end position="937"/>
    </location>
</feature>
<evidence type="ECO:0000313" key="4">
    <source>
        <dbReference type="EMBL" id="EKE75966.1"/>
    </source>
</evidence>
<dbReference type="PATRIC" id="fig|745411.4.peg.1172"/>
<comment type="caution">
    <text evidence="4">The sequence shown here is derived from an EMBL/GenBank/DDBJ whole genome shotgun (WGS) entry which is preliminary data.</text>
</comment>
<dbReference type="EMBL" id="AMRI01000006">
    <property type="protein sequence ID" value="EKE75966.1"/>
    <property type="molecule type" value="Genomic_DNA"/>
</dbReference>
<dbReference type="eggNOG" id="COG5295">
    <property type="taxonomic scope" value="Bacteria"/>
</dbReference>
<feature type="domain" description="Peptidase M11 gametolysin" evidence="3">
    <location>
        <begin position="97"/>
        <end position="268"/>
    </location>
</feature>
<dbReference type="Gene3D" id="2.60.40.2810">
    <property type="match status" value="4"/>
</dbReference>
<name>K2IZI6_9GAMM</name>
<dbReference type="Gene3D" id="2.60.40.10">
    <property type="entry name" value="Immunoglobulins"/>
    <property type="match status" value="1"/>
</dbReference>
<evidence type="ECO:0000259" key="3">
    <source>
        <dbReference type="Pfam" id="PF05548"/>
    </source>
</evidence>
<dbReference type="PANTHER" id="PTHR34720">
    <property type="entry name" value="MICROCYSTIN DEPENDENT PROTEIN"/>
    <property type="match status" value="1"/>
</dbReference>
<sequence length="937" mass="94098">MSSVLSLTNKTLVASAVLALFAALPAKAVTRPSLGEQSTLVILANYSDDTSTPWTTDQARQSVFGQVNDFFKENSGGKTWLAGDVTGWYTLPLSKTQCDSPDVATQANALAKADGIDVDAYSRVIYAMPYSTSCAYSGSAGIGGAKTTVYMNGTILWHKVAHELGHNLGLKHAHALECGSDTLGSSCSTVEYGDPIDTMGTGQAHFSAFQKDRIGWLSQDDIETVTGSGSYQLMPLSDTQTPGVKTLRIPKGIDAATGNQSWYFVEFRQDLGYDSYIKNNANVMNGVLIHSAVQGNADSSYLLDANAQQESYFWYSALETGNTFTDPSTGISISTQYISPDYAEVLVSTSQTGAGFQCQLSDPSVSVTTSTTGDVAPGTTLSYSVKVTNNDAASCGKNTFSMDLPLPEGWKASIFGRDQTLAPGQTGTATLMLTSPSTASGDQSFDLAAFSGAFGKTVSLVYPMAGGSANQAPVAKADSASTSAGKSVSIPVLANDSDPDGDSLTITGTSGVNGSASISGSSIVFTPASGFSGTETFTYSISDGKGGTASANVSVAVGAANSSPVAVNDSAVTSAGKSVSIPVLANDSDPDGDSLTITGTSGVNGSASISGSSIVFTPASGFSGTETFNYSVSDGKGGSASAVVSVAVSAANRAPVAQADSAATSAGKSVSIPVLANDSDPDGDTLTITGTSGVNGSASISGSSIVFTPASGFSGTETFNYSVSDGKGGSASASVSVAVSAANRAPVAQADSAATNAGQSVTIPVLANDSDPDGDTLTITGTSGVNGSASIVGSSIVFTPASGFSGTETFTYSISDGKGGNASATVSVNVAAVNRAPVAVNDSATTSGGSVVIAVLANDSDPDGDSLKVTAIGQGNKGSVRLNADGTLTYTPGNRFKGSDSFSYQISDGKLSSTATVSIGSTSNGGGGNSDKGKRNK</sequence>
<dbReference type="eggNOG" id="COG1211">
    <property type="taxonomic scope" value="Bacteria"/>
</dbReference>
<reference evidence="4 5" key="1">
    <citation type="journal article" date="2012" name="J. Bacteriol.">
        <title>Genome Sequence of Gallaecimonas xiamenensis Type Strain 3-C-1.</title>
        <authorList>
            <person name="Lai Q."/>
            <person name="Wang L."/>
            <person name="Wang W."/>
            <person name="Shao Z."/>
        </authorList>
    </citation>
    <scope>NUCLEOTIDE SEQUENCE [LARGE SCALE GENOMIC DNA]</scope>
    <source>
        <strain evidence="4 5">3-C-1</strain>
    </source>
</reference>
<dbReference type="NCBIfam" id="NF012211">
    <property type="entry name" value="tand_rpt_95"/>
    <property type="match status" value="5"/>
</dbReference>
<keyword evidence="5" id="KW-1185">Reference proteome</keyword>
<dbReference type="Proteomes" id="UP000006755">
    <property type="component" value="Unassembled WGS sequence"/>
</dbReference>
<dbReference type="Pfam" id="PF17963">
    <property type="entry name" value="Big_9"/>
    <property type="match status" value="5"/>
</dbReference>
<dbReference type="STRING" id="745411.B3C1_05887"/>
<dbReference type="InterPro" id="IPR008752">
    <property type="entry name" value="Peptidase_M11"/>
</dbReference>